<sequence length="90" mass="10083">MDPAPYDFSTGHDFLDSIMRCGLYLGAVFQIICLAAVVMAPDRAGDPSVQGKELDGSDDEVSDHSTPQATPRRPPHAHHRQRRQEKKKRR</sequence>
<dbReference type="Proteomes" id="UP000504606">
    <property type="component" value="Unplaced"/>
</dbReference>
<accession>A0A6J1SM58</accession>
<dbReference type="PANTHER" id="PTHR14409:SF0">
    <property type="entry name" value="PROTEIN MANBAL"/>
    <property type="match status" value="1"/>
</dbReference>
<feature type="region of interest" description="Disordered" evidence="6">
    <location>
        <begin position="43"/>
        <end position="90"/>
    </location>
</feature>
<dbReference type="AlphaFoldDB" id="A0A6J1SM58"/>
<name>A0A6J1SM58_FRAOC</name>
<feature type="compositionally biased region" description="Basic residues" evidence="6">
    <location>
        <begin position="73"/>
        <end position="90"/>
    </location>
</feature>
<evidence type="ECO:0000256" key="7">
    <source>
        <dbReference type="SAM" id="Phobius"/>
    </source>
</evidence>
<dbReference type="RefSeq" id="XP_026282384.1">
    <property type="nucleotide sequence ID" value="XM_026426599.2"/>
</dbReference>
<dbReference type="OrthoDB" id="10040809at2759"/>
<comment type="similarity">
    <text evidence="2">Belongs to the UPF0239 family.</text>
</comment>
<dbReference type="KEGG" id="foc:113209192"/>
<dbReference type="Pfam" id="PF06783">
    <property type="entry name" value="UPF0239"/>
    <property type="match status" value="1"/>
</dbReference>
<evidence type="ECO:0000256" key="6">
    <source>
        <dbReference type="SAM" id="MobiDB-lite"/>
    </source>
</evidence>
<evidence type="ECO:0000313" key="8">
    <source>
        <dbReference type="Proteomes" id="UP000504606"/>
    </source>
</evidence>
<evidence type="ECO:0000313" key="9">
    <source>
        <dbReference type="RefSeq" id="XP_026282384.1"/>
    </source>
</evidence>
<protein>
    <submittedName>
        <fullName evidence="9">Protein MANBAL-like</fullName>
    </submittedName>
</protein>
<keyword evidence="8" id="KW-1185">Reference proteome</keyword>
<dbReference type="GeneID" id="113209192"/>
<dbReference type="GO" id="GO:0016020">
    <property type="term" value="C:membrane"/>
    <property type="evidence" value="ECO:0007669"/>
    <property type="project" value="UniProtKB-SubCell"/>
</dbReference>
<evidence type="ECO:0000256" key="1">
    <source>
        <dbReference type="ARBA" id="ARBA00004167"/>
    </source>
</evidence>
<gene>
    <name evidence="9" type="primary">LOC113209192</name>
</gene>
<proteinExistence type="inferred from homology"/>
<keyword evidence="4 7" id="KW-1133">Transmembrane helix</keyword>
<evidence type="ECO:0000256" key="3">
    <source>
        <dbReference type="ARBA" id="ARBA00022692"/>
    </source>
</evidence>
<evidence type="ECO:0000256" key="4">
    <source>
        <dbReference type="ARBA" id="ARBA00022989"/>
    </source>
</evidence>
<keyword evidence="3 7" id="KW-0812">Transmembrane</keyword>
<evidence type="ECO:0000256" key="2">
    <source>
        <dbReference type="ARBA" id="ARBA00006839"/>
    </source>
</evidence>
<dbReference type="PANTHER" id="PTHR14409">
    <property type="entry name" value="MANNOSIDASE, BETA A, LYSOSOMAL-LIKE, MANBAL PROTEIN"/>
    <property type="match status" value="1"/>
</dbReference>
<dbReference type="InterPro" id="IPR009621">
    <property type="entry name" value="UPF0239"/>
</dbReference>
<feature type="transmembrane region" description="Helical" evidence="7">
    <location>
        <begin position="21"/>
        <end position="40"/>
    </location>
</feature>
<evidence type="ECO:0000256" key="5">
    <source>
        <dbReference type="ARBA" id="ARBA00023136"/>
    </source>
</evidence>
<organism evidence="8 9">
    <name type="scientific">Frankliniella occidentalis</name>
    <name type="common">Western flower thrips</name>
    <name type="synonym">Euthrips occidentalis</name>
    <dbReference type="NCBI Taxonomy" id="133901"/>
    <lineage>
        <taxon>Eukaryota</taxon>
        <taxon>Metazoa</taxon>
        <taxon>Ecdysozoa</taxon>
        <taxon>Arthropoda</taxon>
        <taxon>Hexapoda</taxon>
        <taxon>Insecta</taxon>
        <taxon>Pterygota</taxon>
        <taxon>Neoptera</taxon>
        <taxon>Paraneoptera</taxon>
        <taxon>Thysanoptera</taxon>
        <taxon>Terebrantia</taxon>
        <taxon>Thripoidea</taxon>
        <taxon>Thripidae</taxon>
        <taxon>Frankliniella</taxon>
    </lineage>
</organism>
<keyword evidence="5 7" id="KW-0472">Membrane</keyword>
<reference evidence="9" key="1">
    <citation type="submission" date="2025-08" db="UniProtKB">
        <authorList>
            <consortium name="RefSeq"/>
        </authorList>
    </citation>
    <scope>IDENTIFICATION</scope>
    <source>
        <tissue evidence="9">Whole organism</tissue>
    </source>
</reference>
<comment type="subcellular location">
    <subcellularLocation>
        <location evidence="1">Membrane</location>
        <topology evidence="1">Single-pass membrane protein</topology>
    </subcellularLocation>
</comment>